<dbReference type="InterPro" id="IPR001841">
    <property type="entry name" value="Znf_RING"/>
</dbReference>
<dbReference type="InterPro" id="IPR051631">
    <property type="entry name" value="Ankyrin-KH/SAM_domain"/>
</dbReference>
<reference evidence="9" key="1">
    <citation type="submission" date="2014-05" db="EMBL/GenBank/DDBJ databases">
        <authorList>
            <person name="Chronopoulou M."/>
        </authorList>
    </citation>
    <scope>NUCLEOTIDE SEQUENCE</scope>
    <source>
        <tissue evidence="9">Whole organism</tissue>
    </source>
</reference>
<keyword evidence="3 6" id="KW-0863">Zinc-finger</keyword>
<organism evidence="9">
    <name type="scientific">Lepeophtheirus salmonis</name>
    <name type="common">Salmon louse</name>
    <name type="synonym">Caligus salmonis</name>
    <dbReference type="NCBI Taxonomy" id="72036"/>
    <lineage>
        <taxon>Eukaryota</taxon>
        <taxon>Metazoa</taxon>
        <taxon>Ecdysozoa</taxon>
        <taxon>Arthropoda</taxon>
        <taxon>Crustacea</taxon>
        <taxon>Multicrustacea</taxon>
        <taxon>Hexanauplia</taxon>
        <taxon>Copepoda</taxon>
        <taxon>Siphonostomatoida</taxon>
        <taxon>Caligidae</taxon>
        <taxon>Lepeophtheirus</taxon>
    </lineage>
</organism>
<evidence type="ECO:0000256" key="4">
    <source>
        <dbReference type="ARBA" id="ARBA00022833"/>
    </source>
</evidence>
<proteinExistence type="predicted"/>
<evidence type="ECO:0000256" key="1">
    <source>
        <dbReference type="ARBA" id="ARBA00022723"/>
    </source>
</evidence>
<evidence type="ECO:0000259" key="8">
    <source>
        <dbReference type="PROSITE" id="PS50089"/>
    </source>
</evidence>
<keyword evidence="5" id="KW-0040">ANK repeat</keyword>
<evidence type="ECO:0000256" key="7">
    <source>
        <dbReference type="SAM" id="Coils"/>
    </source>
</evidence>
<evidence type="ECO:0000256" key="6">
    <source>
        <dbReference type="PROSITE-ProRule" id="PRU00175"/>
    </source>
</evidence>
<feature type="domain" description="RING-type" evidence="8">
    <location>
        <begin position="304"/>
        <end position="343"/>
    </location>
</feature>
<dbReference type="PROSITE" id="PS50089">
    <property type="entry name" value="ZF_RING_2"/>
    <property type="match status" value="1"/>
</dbReference>
<dbReference type="PANTHER" id="PTHR23206">
    <property type="entry name" value="MASK PROTEIN"/>
    <property type="match status" value="1"/>
</dbReference>
<dbReference type="Gene3D" id="1.25.40.20">
    <property type="entry name" value="Ankyrin repeat-containing domain"/>
    <property type="match status" value="2"/>
</dbReference>
<keyword evidence="2" id="KW-0677">Repeat</keyword>
<evidence type="ECO:0000256" key="5">
    <source>
        <dbReference type="ARBA" id="ARBA00023043"/>
    </source>
</evidence>
<evidence type="ECO:0000256" key="2">
    <source>
        <dbReference type="ARBA" id="ARBA00022737"/>
    </source>
</evidence>
<keyword evidence="1" id="KW-0479">Metal-binding</keyword>
<dbReference type="InterPro" id="IPR002110">
    <property type="entry name" value="Ankyrin_rpt"/>
</dbReference>
<dbReference type="Gene3D" id="3.30.40.10">
    <property type="entry name" value="Zinc/RING finger domain, C3HC4 (zinc finger)"/>
    <property type="match status" value="1"/>
</dbReference>
<feature type="coiled-coil region" evidence="7">
    <location>
        <begin position="195"/>
        <end position="247"/>
    </location>
</feature>
<dbReference type="InterPro" id="IPR013083">
    <property type="entry name" value="Znf_RING/FYVE/PHD"/>
</dbReference>
<dbReference type="EMBL" id="HACA01022410">
    <property type="protein sequence ID" value="CDW39771.1"/>
    <property type="molecule type" value="Transcribed_RNA"/>
</dbReference>
<accession>A0A0K2UPV9</accession>
<protein>
    <recommendedName>
        <fullName evidence="8">RING-type domain-containing protein</fullName>
    </recommendedName>
</protein>
<dbReference type="AlphaFoldDB" id="A0A0K2UPV9"/>
<evidence type="ECO:0000313" key="9">
    <source>
        <dbReference type="EMBL" id="CDW39771.1"/>
    </source>
</evidence>
<sequence length="401" mass="45866">MNGLWSAADSGNTERVKDLLFNQNKDGNSRNCLGCTPLLYACGSGHLETVKVILDHPSVDINRSNNDRLTSFMLAMQGGNEGHGRNVREKMKRLMDLPATTDDLEWTRHDHWTALMEACNFGHRDIVEYLVSISNIDLEAINLRGQRAEDVALSRGHEEIADYIKNARLVKENPEELPEIQELEKKVSDLKTETRQRLLQNIAEKYELLREIKEEHEAEIEPLIIQIESLQSQLDEAMKKRMSMITKQVRKVKIVDEEIRQIKRKLDNFDRYASTGNLSDIHALKAHASGSNPDLSVFEKDFECSVCLEDMKPPIKIFQCLNGHVMCDTCKSHPEVITCPTCRVPLVGVNSLMRNLPMEKLARSYYNKLDGSPALVRKRLRDNDPYNSLNIVRSRIRKSND</sequence>
<dbReference type="CDD" id="cd16571">
    <property type="entry name" value="RING-HC_SIAHs"/>
    <property type="match status" value="1"/>
</dbReference>
<dbReference type="SMART" id="SM00248">
    <property type="entry name" value="ANK"/>
    <property type="match status" value="3"/>
</dbReference>
<dbReference type="PANTHER" id="PTHR23206:SF8">
    <property type="entry name" value="ANKYRIN REPEAT AND KH DOMAIN-CONTAINING 1"/>
    <property type="match status" value="1"/>
</dbReference>
<dbReference type="Pfam" id="PF21362">
    <property type="entry name" value="Sina_RING"/>
    <property type="match status" value="1"/>
</dbReference>
<evidence type="ECO:0000256" key="3">
    <source>
        <dbReference type="ARBA" id="ARBA00022771"/>
    </source>
</evidence>
<dbReference type="GO" id="GO:0008270">
    <property type="term" value="F:zinc ion binding"/>
    <property type="evidence" value="ECO:0007669"/>
    <property type="project" value="UniProtKB-KW"/>
</dbReference>
<dbReference type="SUPFAM" id="SSF57850">
    <property type="entry name" value="RING/U-box"/>
    <property type="match status" value="1"/>
</dbReference>
<dbReference type="SUPFAM" id="SSF48403">
    <property type="entry name" value="Ankyrin repeat"/>
    <property type="match status" value="1"/>
</dbReference>
<dbReference type="InterPro" id="IPR036770">
    <property type="entry name" value="Ankyrin_rpt-contain_sf"/>
</dbReference>
<dbReference type="InterPro" id="IPR049548">
    <property type="entry name" value="Sina-like_RING"/>
</dbReference>
<keyword evidence="4" id="KW-0862">Zinc</keyword>
<keyword evidence="7" id="KW-0175">Coiled coil</keyword>
<name>A0A0K2UPV9_LEPSM</name>
<dbReference type="Pfam" id="PF12796">
    <property type="entry name" value="Ank_2"/>
    <property type="match status" value="2"/>
</dbReference>